<evidence type="ECO:0000313" key="1">
    <source>
        <dbReference type="EMBL" id="KAI0042083.1"/>
    </source>
</evidence>
<comment type="caution">
    <text evidence="1">The sequence shown here is derived from an EMBL/GenBank/DDBJ whole genome shotgun (WGS) entry which is preliminary data.</text>
</comment>
<accession>A0ACB8REN4</accession>
<gene>
    <name evidence="1" type="ORF">FA95DRAFT_1575968</name>
</gene>
<dbReference type="EMBL" id="MU276085">
    <property type="protein sequence ID" value="KAI0042083.1"/>
    <property type="molecule type" value="Genomic_DNA"/>
</dbReference>
<name>A0ACB8REN4_9AGAM</name>
<sequence length="331" mass="36060">MTSRHLTQATLSPHAGSLLPETTPSPVNSFHRLSSPDGADNLGRSSSSPILHGAGQTQHASSSTSFPPLLSPLWINNDNTKADRHSSQSRLPLSTPFDPMLALRQDYLDYLDGHALPSPSPPQTATQLSYTRTRHSPGPRASFSSVDSPGHLPLRPPELYLPSPGLDNNGSTTTYEDKAGQYFPRHTLQAPVPQTYASPRDQVAQDQVQQLDYAPVGAQSRQRSEQPAAQHAYGHPQASGSHAVCDTSVASQHNAGQMASTLASPVAKAPRIHTNPKDRKRVEQQNIRDITNHWVDNMKITLGLNHKLSKNKTLEKGCYFSVIFLPPSFAR</sequence>
<reference evidence="1" key="2">
    <citation type="journal article" date="2022" name="New Phytol.">
        <title>Evolutionary transition to the ectomycorrhizal habit in the genomes of a hyperdiverse lineage of mushroom-forming fungi.</title>
        <authorList>
            <person name="Looney B."/>
            <person name="Miyauchi S."/>
            <person name="Morin E."/>
            <person name="Drula E."/>
            <person name="Courty P.E."/>
            <person name="Kohler A."/>
            <person name="Kuo A."/>
            <person name="LaButti K."/>
            <person name="Pangilinan J."/>
            <person name="Lipzen A."/>
            <person name="Riley R."/>
            <person name="Andreopoulos W."/>
            <person name="He G."/>
            <person name="Johnson J."/>
            <person name="Nolan M."/>
            <person name="Tritt A."/>
            <person name="Barry K.W."/>
            <person name="Grigoriev I.V."/>
            <person name="Nagy L.G."/>
            <person name="Hibbett D."/>
            <person name="Henrissat B."/>
            <person name="Matheny P.B."/>
            <person name="Labbe J."/>
            <person name="Martin F.M."/>
        </authorList>
    </citation>
    <scope>NUCLEOTIDE SEQUENCE</scope>
    <source>
        <strain evidence="1">FP105234-sp</strain>
    </source>
</reference>
<organism evidence="1 2">
    <name type="scientific">Auriscalpium vulgare</name>
    <dbReference type="NCBI Taxonomy" id="40419"/>
    <lineage>
        <taxon>Eukaryota</taxon>
        <taxon>Fungi</taxon>
        <taxon>Dikarya</taxon>
        <taxon>Basidiomycota</taxon>
        <taxon>Agaricomycotina</taxon>
        <taxon>Agaricomycetes</taxon>
        <taxon>Russulales</taxon>
        <taxon>Auriscalpiaceae</taxon>
        <taxon>Auriscalpium</taxon>
    </lineage>
</organism>
<reference evidence="1" key="1">
    <citation type="submission" date="2021-02" db="EMBL/GenBank/DDBJ databases">
        <authorList>
            <consortium name="DOE Joint Genome Institute"/>
            <person name="Ahrendt S."/>
            <person name="Looney B.P."/>
            <person name="Miyauchi S."/>
            <person name="Morin E."/>
            <person name="Drula E."/>
            <person name="Courty P.E."/>
            <person name="Chicoki N."/>
            <person name="Fauchery L."/>
            <person name="Kohler A."/>
            <person name="Kuo A."/>
            <person name="Labutti K."/>
            <person name="Pangilinan J."/>
            <person name="Lipzen A."/>
            <person name="Riley R."/>
            <person name="Andreopoulos W."/>
            <person name="He G."/>
            <person name="Johnson J."/>
            <person name="Barry K.W."/>
            <person name="Grigoriev I.V."/>
            <person name="Nagy L."/>
            <person name="Hibbett D."/>
            <person name="Henrissat B."/>
            <person name="Matheny P.B."/>
            <person name="Labbe J."/>
            <person name="Martin F."/>
        </authorList>
    </citation>
    <scope>NUCLEOTIDE SEQUENCE</scope>
    <source>
        <strain evidence="1">FP105234-sp</strain>
    </source>
</reference>
<keyword evidence="2" id="KW-1185">Reference proteome</keyword>
<evidence type="ECO:0000313" key="2">
    <source>
        <dbReference type="Proteomes" id="UP000814033"/>
    </source>
</evidence>
<protein>
    <submittedName>
        <fullName evidence="1">Uncharacterized protein</fullName>
    </submittedName>
</protein>
<proteinExistence type="predicted"/>
<dbReference type="Proteomes" id="UP000814033">
    <property type="component" value="Unassembled WGS sequence"/>
</dbReference>